<evidence type="ECO:0000259" key="1">
    <source>
        <dbReference type="PROSITE" id="PS50011"/>
    </source>
</evidence>
<dbReference type="GO" id="GO:0004672">
    <property type="term" value="F:protein kinase activity"/>
    <property type="evidence" value="ECO:0007669"/>
    <property type="project" value="InterPro"/>
</dbReference>
<organism evidence="2 3">
    <name type="scientific">Porphyra umbilicalis</name>
    <name type="common">Purple laver</name>
    <name type="synonym">Red alga</name>
    <dbReference type="NCBI Taxonomy" id="2786"/>
    <lineage>
        <taxon>Eukaryota</taxon>
        <taxon>Rhodophyta</taxon>
        <taxon>Bangiophyceae</taxon>
        <taxon>Bangiales</taxon>
        <taxon>Bangiaceae</taxon>
        <taxon>Porphyra</taxon>
    </lineage>
</organism>
<dbReference type="OrthoDB" id="4062651at2759"/>
<proteinExistence type="predicted"/>
<dbReference type="Pfam" id="PF00069">
    <property type="entry name" value="Pkinase"/>
    <property type="match status" value="1"/>
</dbReference>
<accession>A0A1X6P3R4</accession>
<dbReference type="Gene3D" id="1.10.510.10">
    <property type="entry name" value="Transferase(Phosphotransferase) domain 1"/>
    <property type="match status" value="1"/>
</dbReference>
<dbReference type="InterPro" id="IPR000719">
    <property type="entry name" value="Prot_kinase_dom"/>
</dbReference>
<dbReference type="EMBL" id="KV918901">
    <property type="protein sequence ID" value="OSX75519.1"/>
    <property type="molecule type" value="Genomic_DNA"/>
</dbReference>
<protein>
    <recommendedName>
        <fullName evidence="1">Protein kinase domain-containing protein</fullName>
    </recommendedName>
</protein>
<dbReference type="Proteomes" id="UP000218209">
    <property type="component" value="Unassembled WGS sequence"/>
</dbReference>
<keyword evidence="3" id="KW-1185">Reference proteome</keyword>
<name>A0A1X6P3R4_PORUM</name>
<sequence length="241" mass="26613">MAVTSLDVMTLDVLPSRVAAAHQRQTLAGDKGSVAAPPLLPGEVDGPEVSIDPRKVFPRFKPRLFKKTTNRDPTIFEVTPSLVFYHDETIRNKYKAWMRSGILVLEMLDRHPPNPHIVKYHGVFVEGDRISGFALDALAQNLDERCRSAAPPLDVTKVINGIKDALTHLHGLGYCHNDVNTYNIMLKADDDEAVLIDFDSCLPEGVPLSKGNGSTISSPDNDWAGLSQVQERLYNVFKTAP</sequence>
<feature type="domain" description="Protein kinase" evidence="1">
    <location>
        <begin position="20"/>
        <end position="241"/>
    </location>
</feature>
<dbReference type="AlphaFoldDB" id="A0A1X6P3R4"/>
<evidence type="ECO:0000313" key="2">
    <source>
        <dbReference type="EMBL" id="OSX75519.1"/>
    </source>
</evidence>
<gene>
    <name evidence="2" type="ORF">BU14_0234s0046</name>
</gene>
<dbReference type="PROSITE" id="PS50011">
    <property type="entry name" value="PROTEIN_KINASE_DOM"/>
    <property type="match status" value="1"/>
</dbReference>
<dbReference type="SUPFAM" id="SSF56112">
    <property type="entry name" value="Protein kinase-like (PK-like)"/>
    <property type="match status" value="1"/>
</dbReference>
<reference evidence="2 3" key="1">
    <citation type="submission" date="2017-03" db="EMBL/GenBank/DDBJ databases">
        <title>WGS assembly of Porphyra umbilicalis.</title>
        <authorList>
            <person name="Brawley S.H."/>
            <person name="Blouin N.A."/>
            <person name="Ficko-Blean E."/>
            <person name="Wheeler G.L."/>
            <person name="Lohr M."/>
            <person name="Goodson H.V."/>
            <person name="Jenkins J.W."/>
            <person name="Blaby-Haas C.E."/>
            <person name="Helliwell K.E."/>
            <person name="Chan C."/>
            <person name="Marriage T."/>
            <person name="Bhattacharya D."/>
            <person name="Klein A.S."/>
            <person name="Badis Y."/>
            <person name="Brodie J."/>
            <person name="Cao Y."/>
            <person name="Collen J."/>
            <person name="Dittami S.M."/>
            <person name="Gachon C.M."/>
            <person name="Green B.R."/>
            <person name="Karpowicz S."/>
            <person name="Kim J.W."/>
            <person name="Kudahl U."/>
            <person name="Lin S."/>
            <person name="Michel G."/>
            <person name="Mittag M."/>
            <person name="Olson B.J."/>
            <person name="Pangilinan J."/>
            <person name="Peng Y."/>
            <person name="Qiu H."/>
            <person name="Shu S."/>
            <person name="Singer J.T."/>
            <person name="Smith A.G."/>
            <person name="Sprecher B.N."/>
            <person name="Wagner V."/>
            <person name="Wang W."/>
            <person name="Wang Z.-Y."/>
            <person name="Yan J."/>
            <person name="Yarish C."/>
            <person name="Zoeuner-Riek S."/>
            <person name="Zhuang Y."/>
            <person name="Zou Y."/>
            <person name="Lindquist E.A."/>
            <person name="Grimwood J."/>
            <person name="Barry K."/>
            <person name="Rokhsar D.S."/>
            <person name="Schmutz J."/>
            <person name="Stiller J.W."/>
            <person name="Grossman A.R."/>
            <person name="Prochnik S.E."/>
        </authorList>
    </citation>
    <scope>NUCLEOTIDE SEQUENCE [LARGE SCALE GENOMIC DNA]</scope>
    <source>
        <strain evidence="2">4086291</strain>
    </source>
</reference>
<dbReference type="GO" id="GO:0005524">
    <property type="term" value="F:ATP binding"/>
    <property type="evidence" value="ECO:0007669"/>
    <property type="project" value="InterPro"/>
</dbReference>
<evidence type="ECO:0000313" key="3">
    <source>
        <dbReference type="Proteomes" id="UP000218209"/>
    </source>
</evidence>
<dbReference type="InterPro" id="IPR011009">
    <property type="entry name" value="Kinase-like_dom_sf"/>
</dbReference>